<dbReference type="Proteomes" id="UP001286313">
    <property type="component" value="Unassembled WGS sequence"/>
</dbReference>
<name>A0AAE1FG09_PETCI</name>
<protein>
    <submittedName>
        <fullName evidence="1">Uncharacterized protein</fullName>
    </submittedName>
</protein>
<comment type="caution">
    <text evidence="1">The sequence shown here is derived from an EMBL/GenBank/DDBJ whole genome shotgun (WGS) entry which is preliminary data.</text>
</comment>
<organism evidence="1 2">
    <name type="scientific">Petrolisthes cinctipes</name>
    <name type="common">Flat porcelain crab</name>
    <dbReference type="NCBI Taxonomy" id="88211"/>
    <lineage>
        <taxon>Eukaryota</taxon>
        <taxon>Metazoa</taxon>
        <taxon>Ecdysozoa</taxon>
        <taxon>Arthropoda</taxon>
        <taxon>Crustacea</taxon>
        <taxon>Multicrustacea</taxon>
        <taxon>Malacostraca</taxon>
        <taxon>Eumalacostraca</taxon>
        <taxon>Eucarida</taxon>
        <taxon>Decapoda</taxon>
        <taxon>Pleocyemata</taxon>
        <taxon>Anomura</taxon>
        <taxon>Galatheoidea</taxon>
        <taxon>Porcellanidae</taxon>
        <taxon>Petrolisthes</taxon>
    </lineage>
</organism>
<dbReference type="AlphaFoldDB" id="A0AAE1FG09"/>
<evidence type="ECO:0000313" key="1">
    <source>
        <dbReference type="EMBL" id="KAK3873585.1"/>
    </source>
</evidence>
<sequence length="236" mass="26370">MCKATHIAKKHTLHLNFSHHYTSDRSKSRNFSPTMLTRLHFTLLILLLPFSLCEVSGEKLMVHNQEEQIEEQLGLCRFQGTECEDIGGTCYHNSIPMEKCNGVVNVMPNICEGSECYCCLEYDIELEATNTCTQTMECKGDGVDPGKCVDDVKAYLDRKAFYVSELNCEEPDCSCVHRCQEKSKCRKFNGRCFPNEVTNCKKGYTMLQECGCKNVESCGCCVPDAVATDAAAAMGC</sequence>
<gene>
    <name evidence="1" type="ORF">Pcinc_021408</name>
</gene>
<dbReference type="EMBL" id="JAWQEG010002209">
    <property type="protein sequence ID" value="KAK3873585.1"/>
    <property type="molecule type" value="Genomic_DNA"/>
</dbReference>
<accession>A0AAE1FG09</accession>
<evidence type="ECO:0000313" key="2">
    <source>
        <dbReference type="Proteomes" id="UP001286313"/>
    </source>
</evidence>
<reference evidence="1" key="1">
    <citation type="submission" date="2023-10" db="EMBL/GenBank/DDBJ databases">
        <title>Genome assemblies of two species of porcelain crab, Petrolisthes cinctipes and Petrolisthes manimaculis (Anomura: Porcellanidae).</title>
        <authorList>
            <person name="Angst P."/>
        </authorList>
    </citation>
    <scope>NUCLEOTIDE SEQUENCE</scope>
    <source>
        <strain evidence="1">PB745_01</strain>
        <tissue evidence="1">Gill</tissue>
    </source>
</reference>
<proteinExistence type="predicted"/>
<keyword evidence="2" id="KW-1185">Reference proteome</keyword>